<dbReference type="RefSeq" id="WP_024328912.1">
    <property type="nucleotide sequence ID" value="NZ_MUZR01000003.1"/>
</dbReference>
<dbReference type="Pfam" id="PF02954">
    <property type="entry name" value="HTH_8"/>
    <property type="match status" value="1"/>
</dbReference>
<dbReference type="SMART" id="SM00382">
    <property type="entry name" value="AAA"/>
    <property type="match status" value="1"/>
</dbReference>
<dbReference type="InterPro" id="IPR002197">
    <property type="entry name" value="HTH_Fis"/>
</dbReference>
<feature type="domain" description="Sigma-54 factor interaction" evidence="7">
    <location>
        <begin position="126"/>
        <end position="354"/>
    </location>
</feature>
<dbReference type="FunFam" id="3.40.50.300:FF:000006">
    <property type="entry name" value="DNA-binding transcriptional regulator NtrC"/>
    <property type="match status" value="1"/>
</dbReference>
<keyword evidence="9" id="KW-1185">Reference proteome</keyword>
<evidence type="ECO:0000256" key="1">
    <source>
        <dbReference type="ARBA" id="ARBA00022741"/>
    </source>
</evidence>
<dbReference type="SUPFAM" id="SSF46689">
    <property type="entry name" value="Homeodomain-like"/>
    <property type="match status" value="1"/>
</dbReference>
<gene>
    <name evidence="8" type="ORF">B1A74_00785</name>
</gene>
<dbReference type="PANTHER" id="PTHR32071">
    <property type="entry name" value="TRANSCRIPTIONAL REGULATORY PROTEIN"/>
    <property type="match status" value="1"/>
</dbReference>
<dbReference type="InterPro" id="IPR009057">
    <property type="entry name" value="Homeodomain-like_sf"/>
</dbReference>
<dbReference type="CDD" id="cd00009">
    <property type="entry name" value="AAA"/>
    <property type="match status" value="1"/>
</dbReference>
<dbReference type="PRINTS" id="PR01590">
    <property type="entry name" value="HTHFIS"/>
</dbReference>
<keyword evidence="5" id="KW-0804">Transcription</keyword>
<evidence type="ECO:0000256" key="2">
    <source>
        <dbReference type="ARBA" id="ARBA00022840"/>
    </source>
</evidence>
<dbReference type="InterPro" id="IPR002078">
    <property type="entry name" value="Sigma_54_int"/>
</dbReference>
<dbReference type="Pfam" id="PF25601">
    <property type="entry name" value="AAA_lid_14"/>
    <property type="match status" value="1"/>
</dbReference>
<dbReference type="Gene3D" id="3.40.50.300">
    <property type="entry name" value="P-loop containing nucleotide triphosphate hydrolases"/>
    <property type="match status" value="1"/>
</dbReference>
<comment type="caution">
    <text evidence="8">The sequence shown here is derived from an EMBL/GenBank/DDBJ whole genome shotgun (WGS) entry which is preliminary data.</text>
</comment>
<keyword evidence="2" id="KW-0067">ATP-binding</keyword>
<evidence type="ECO:0000313" key="8">
    <source>
        <dbReference type="EMBL" id="OOC11339.1"/>
    </source>
</evidence>
<dbReference type="InterPro" id="IPR027417">
    <property type="entry name" value="P-loop_NTPase"/>
</dbReference>
<keyword evidence="4" id="KW-0238">DNA-binding</keyword>
<feature type="compositionally biased region" description="Low complexity" evidence="6">
    <location>
        <begin position="380"/>
        <end position="398"/>
    </location>
</feature>
<keyword evidence="3" id="KW-0805">Transcription regulation</keyword>
<protein>
    <submittedName>
        <fullName evidence="8">Sigma-54-dependent Fis family transcriptional regulator</fullName>
    </submittedName>
</protein>
<evidence type="ECO:0000256" key="5">
    <source>
        <dbReference type="ARBA" id="ARBA00023163"/>
    </source>
</evidence>
<organism evidence="8 9">
    <name type="scientific">Thioalkalivibrio halophilus</name>
    <dbReference type="NCBI Taxonomy" id="252474"/>
    <lineage>
        <taxon>Bacteria</taxon>
        <taxon>Pseudomonadati</taxon>
        <taxon>Pseudomonadota</taxon>
        <taxon>Gammaproteobacteria</taxon>
        <taxon>Chromatiales</taxon>
        <taxon>Ectothiorhodospiraceae</taxon>
        <taxon>Thioalkalivibrio</taxon>
    </lineage>
</organism>
<dbReference type="Gene3D" id="1.10.10.60">
    <property type="entry name" value="Homeodomain-like"/>
    <property type="match status" value="1"/>
</dbReference>
<dbReference type="AlphaFoldDB" id="A0A1V3A218"/>
<dbReference type="SUPFAM" id="SSF52540">
    <property type="entry name" value="P-loop containing nucleoside triphosphate hydrolases"/>
    <property type="match status" value="1"/>
</dbReference>
<dbReference type="EMBL" id="MUZR01000003">
    <property type="protein sequence ID" value="OOC11339.1"/>
    <property type="molecule type" value="Genomic_DNA"/>
</dbReference>
<evidence type="ECO:0000259" key="7">
    <source>
        <dbReference type="PROSITE" id="PS50045"/>
    </source>
</evidence>
<dbReference type="OrthoDB" id="9804019at2"/>
<dbReference type="Proteomes" id="UP000189177">
    <property type="component" value="Unassembled WGS sequence"/>
</dbReference>
<keyword evidence="1" id="KW-0547">Nucleotide-binding</keyword>
<dbReference type="PANTHER" id="PTHR32071:SF117">
    <property type="entry name" value="PTS-DEPENDENT DIHYDROXYACETONE KINASE OPERON REGULATORY PROTEIN-RELATED"/>
    <property type="match status" value="1"/>
</dbReference>
<feature type="region of interest" description="Disordered" evidence="6">
    <location>
        <begin position="365"/>
        <end position="413"/>
    </location>
</feature>
<dbReference type="Gene3D" id="1.10.8.60">
    <property type="match status" value="1"/>
</dbReference>
<accession>A0A1V3A218</accession>
<dbReference type="GO" id="GO:0005524">
    <property type="term" value="F:ATP binding"/>
    <property type="evidence" value="ECO:0007669"/>
    <property type="project" value="UniProtKB-KW"/>
</dbReference>
<dbReference type="InterPro" id="IPR003593">
    <property type="entry name" value="AAA+_ATPase"/>
</dbReference>
<dbReference type="GO" id="GO:0006355">
    <property type="term" value="P:regulation of DNA-templated transcription"/>
    <property type="evidence" value="ECO:0007669"/>
    <property type="project" value="InterPro"/>
</dbReference>
<dbReference type="InterPro" id="IPR058031">
    <property type="entry name" value="AAA_lid_NorR"/>
</dbReference>
<dbReference type="GO" id="GO:0043565">
    <property type="term" value="F:sequence-specific DNA binding"/>
    <property type="evidence" value="ECO:0007669"/>
    <property type="project" value="InterPro"/>
</dbReference>
<evidence type="ECO:0000256" key="6">
    <source>
        <dbReference type="SAM" id="MobiDB-lite"/>
    </source>
</evidence>
<feature type="compositionally biased region" description="Basic and acidic residues" evidence="6">
    <location>
        <begin position="370"/>
        <end position="379"/>
    </location>
</feature>
<dbReference type="PROSITE" id="PS50045">
    <property type="entry name" value="SIGMA54_INTERACT_4"/>
    <property type="match status" value="1"/>
</dbReference>
<evidence type="ECO:0000256" key="4">
    <source>
        <dbReference type="ARBA" id="ARBA00023125"/>
    </source>
</evidence>
<dbReference type="STRING" id="252474.B1A74_00785"/>
<reference evidence="8 9" key="1">
    <citation type="submission" date="2017-02" db="EMBL/GenBank/DDBJ databases">
        <title>Genomic diversity within the haloalkaliphilic genus Thioalkalivibrio.</title>
        <authorList>
            <person name="Ahn A.-C."/>
            <person name="Meier-Kolthoff J."/>
            <person name="Overmars L."/>
            <person name="Richter M."/>
            <person name="Woyke T."/>
            <person name="Sorokin D.Y."/>
            <person name="Muyzer G."/>
        </authorList>
    </citation>
    <scope>NUCLEOTIDE SEQUENCE [LARGE SCALE GENOMIC DNA]</scope>
    <source>
        <strain evidence="8 9">HL17</strain>
    </source>
</reference>
<proteinExistence type="predicted"/>
<sequence>MATSADDEHGLHIALGGEPEAARDTRAILASMGCEAETRIDAHGLTDSTREPAAIWLCGPATAVAAQAAVAPDNLPVVAQPTDGGKVEHQAVDWVVEHPLSVSRVTQILQWLRFGGERVHDDVPGLVGHHPTMVGVKRLVAQVARTDATALILGETGSGKEVVAQAIHDASDRADKPFVAVNCGAIPPDLLESELFGHEKGAFTGAFTARTGRFELAQDGTLFLDEIGDMPLPMQVKLLRVLQERVFERVGSNKSITTHARIIAATHRNLDEAVAEGNFRQDLFFRLNVFPIELPPLRERASDIPQLITALEERLREQGGSPAHLTPAVVAHLERLDWTGNIRELGNLLEQLSIMYPDLPVDLGQLPPRVRPEGVEDRSGAAAEPGGASAGSSASATGPNMPGPDGLPPEGVDLRDYLNDLERSMIEAALADTGHVVARAARRLGMRRTTLVERMRKFGLGRDSDG</sequence>
<dbReference type="Pfam" id="PF00158">
    <property type="entry name" value="Sigma54_activat"/>
    <property type="match status" value="1"/>
</dbReference>
<evidence type="ECO:0000313" key="9">
    <source>
        <dbReference type="Proteomes" id="UP000189177"/>
    </source>
</evidence>
<name>A0A1V3A218_9GAMM</name>
<evidence type="ECO:0000256" key="3">
    <source>
        <dbReference type="ARBA" id="ARBA00023015"/>
    </source>
</evidence>